<proteinExistence type="predicted"/>
<evidence type="ECO:0000313" key="2">
    <source>
        <dbReference type="EMBL" id="KAG9339139.1"/>
    </source>
</evidence>
<feature type="region of interest" description="Disordered" evidence="1">
    <location>
        <begin position="1"/>
        <end position="46"/>
    </location>
</feature>
<name>A0A8T2NFX7_9TELE</name>
<dbReference type="AlphaFoldDB" id="A0A8T2NFX7"/>
<reference evidence="2" key="1">
    <citation type="thesis" date="2021" institute="BYU ScholarsArchive" country="Provo, UT, USA">
        <title>Applications of and Algorithms for Genome Assembly and Genomic Analyses with an Emphasis on Marine Teleosts.</title>
        <authorList>
            <person name="Pickett B.D."/>
        </authorList>
    </citation>
    <scope>NUCLEOTIDE SEQUENCE</scope>
    <source>
        <strain evidence="2">HI-2016</strain>
    </source>
</reference>
<organism evidence="2 3">
    <name type="scientific">Albula glossodonta</name>
    <name type="common">roundjaw bonefish</name>
    <dbReference type="NCBI Taxonomy" id="121402"/>
    <lineage>
        <taxon>Eukaryota</taxon>
        <taxon>Metazoa</taxon>
        <taxon>Chordata</taxon>
        <taxon>Craniata</taxon>
        <taxon>Vertebrata</taxon>
        <taxon>Euteleostomi</taxon>
        <taxon>Actinopterygii</taxon>
        <taxon>Neopterygii</taxon>
        <taxon>Teleostei</taxon>
        <taxon>Albuliformes</taxon>
        <taxon>Albulidae</taxon>
        <taxon>Albula</taxon>
    </lineage>
</organism>
<dbReference type="Proteomes" id="UP000824540">
    <property type="component" value="Unassembled WGS sequence"/>
</dbReference>
<evidence type="ECO:0000256" key="1">
    <source>
        <dbReference type="SAM" id="MobiDB-lite"/>
    </source>
</evidence>
<protein>
    <submittedName>
        <fullName evidence="2">Uncharacterized protein</fullName>
    </submittedName>
</protein>
<feature type="region of interest" description="Disordered" evidence="1">
    <location>
        <begin position="226"/>
        <end position="246"/>
    </location>
</feature>
<dbReference type="EMBL" id="JAFBMS010000058">
    <property type="protein sequence ID" value="KAG9339139.1"/>
    <property type="molecule type" value="Genomic_DNA"/>
</dbReference>
<keyword evidence="3" id="KW-1185">Reference proteome</keyword>
<gene>
    <name evidence="2" type="ORF">JZ751_024170</name>
</gene>
<comment type="caution">
    <text evidence="2">The sequence shown here is derived from an EMBL/GenBank/DDBJ whole genome shotgun (WGS) entry which is preliminary data.</text>
</comment>
<sequence>MSEPADCTAARTRGSGATSFHLREQRLKHSGPRPQPEPGSRASVPSAHVWARNVLHQRGQTGPPAEPSALHTLVCGHQQRGHSHNGLLHSSTILLGKAPADVRPQDDSSPWRLEEVVLTTFRTPGGGEGFRPKAIAFGDEGRVGRGPVPCPRPCPSSSPSLSILVAVAVRPCPCPSPSSSLLLSVLVPVSVRPRPGVTTPAEELLVEFPFLRSRLHLVSLRALGTGSRGPPEQGCRSAAAAVRLPR</sequence>
<accession>A0A8T2NFX7</accession>
<evidence type="ECO:0000313" key="3">
    <source>
        <dbReference type="Proteomes" id="UP000824540"/>
    </source>
</evidence>